<dbReference type="SUPFAM" id="SSF90096">
    <property type="entry name" value="Subunits of heterodimeric actin filament capping protein Capz"/>
    <property type="match status" value="1"/>
</dbReference>
<accession>A0A0G4IZE2</accession>
<geneLocation type="mitochondrion" evidence="7"/>
<proteinExistence type="inferred from homology"/>
<evidence type="ECO:0000256" key="3">
    <source>
        <dbReference type="ARBA" id="ARBA00022467"/>
    </source>
</evidence>
<dbReference type="Proteomes" id="UP000039324">
    <property type="component" value="Unassembled WGS sequence"/>
</dbReference>
<name>A0A0G4IZE2_PLABS</name>
<dbReference type="InterPro" id="IPR037282">
    <property type="entry name" value="CapZ_alpha/beta"/>
</dbReference>
<protein>
    <recommendedName>
        <fullName evidence="2 5">F-actin-capping protein subunit alpha</fullName>
    </recommendedName>
</protein>
<dbReference type="InterPro" id="IPR017865">
    <property type="entry name" value="F-actin_cap_asu_CS"/>
</dbReference>
<dbReference type="GO" id="GO:0030863">
    <property type="term" value="C:cortical cytoskeleton"/>
    <property type="evidence" value="ECO:0007669"/>
    <property type="project" value="TreeGrafter"/>
</dbReference>
<keyword evidence="4 5" id="KW-0009">Actin-binding</keyword>
<dbReference type="PRINTS" id="PR00191">
    <property type="entry name" value="FACTINCAPA"/>
</dbReference>
<dbReference type="InterPro" id="IPR042276">
    <property type="entry name" value="CapZ_alpha/beta_2"/>
</dbReference>
<dbReference type="Proteomes" id="UP000290189">
    <property type="component" value="Unassembled WGS sequence"/>
</dbReference>
<evidence type="ECO:0000313" key="8">
    <source>
        <dbReference type="Proteomes" id="UP000039324"/>
    </source>
</evidence>
<dbReference type="EMBL" id="OVEO01000002">
    <property type="protein sequence ID" value="SPQ93803.1"/>
    <property type="molecule type" value="Genomic_DNA"/>
</dbReference>
<evidence type="ECO:0000256" key="1">
    <source>
        <dbReference type="ARBA" id="ARBA00010479"/>
    </source>
</evidence>
<dbReference type="Pfam" id="PF01267">
    <property type="entry name" value="F-actin_cap_A"/>
    <property type="match status" value="1"/>
</dbReference>
<dbReference type="PANTHER" id="PTHR10653:SF0">
    <property type="entry name" value="F-ACTIN-CAPPING PROTEIN SUBUNIT ALPHA"/>
    <property type="match status" value="1"/>
</dbReference>
<dbReference type="GO" id="GO:0051016">
    <property type="term" value="P:barbed-end actin filament capping"/>
    <property type="evidence" value="ECO:0007669"/>
    <property type="project" value="UniProtKB-UniRule"/>
</dbReference>
<dbReference type="PROSITE" id="PS00748">
    <property type="entry name" value="F_ACTIN_CAPPING_A_1"/>
    <property type="match status" value="1"/>
</dbReference>
<evidence type="ECO:0000313" key="9">
    <source>
        <dbReference type="Proteomes" id="UP000290189"/>
    </source>
</evidence>
<comment type="similarity">
    <text evidence="1 5">Belongs to the F-actin-capping protein alpha subunit family.</text>
</comment>
<dbReference type="OMA" id="VACIEDH"/>
<keyword evidence="7" id="KW-0496">Mitochondrion</keyword>
<organism evidence="6 8">
    <name type="scientific">Plasmodiophora brassicae</name>
    <name type="common">Clubroot disease agent</name>
    <dbReference type="NCBI Taxonomy" id="37360"/>
    <lineage>
        <taxon>Eukaryota</taxon>
        <taxon>Sar</taxon>
        <taxon>Rhizaria</taxon>
        <taxon>Endomyxa</taxon>
        <taxon>Phytomyxea</taxon>
        <taxon>Plasmodiophorida</taxon>
        <taxon>Plasmodiophoridae</taxon>
        <taxon>Plasmodiophora</taxon>
    </lineage>
</organism>
<evidence type="ECO:0000313" key="6">
    <source>
        <dbReference type="EMBL" id="CEP00713.1"/>
    </source>
</evidence>
<keyword evidence="3 5" id="KW-0117">Actin capping</keyword>
<dbReference type="EMBL" id="CDSF01000101">
    <property type="protein sequence ID" value="CEP00713.1"/>
    <property type="molecule type" value="Genomic_DNA"/>
</dbReference>
<dbReference type="GO" id="GO:0051015">
    <property type="term" value="F:actin filament binding"/>
    <property type="evidence" value="ECO:0007669"/>
    <property type="project" value="TreeGrafter"/>
</dbReference>
<gene>
    <name evidence="6" type="ORF">PBRA_001767</name>
    <name evidence="7" type="ORF">PLBR_LOCUS1018</name>
</gene>
<dbReference type="OrthoDB" id="340550at2759"/>
<dbReference type="Gene3D" id="3.30.1140.60">
    <property type="entry name" value="F-actin capping protein, alpha subunit"/>
    <property type="match status" value="1"/>
</dbReference>
<dbReference type="Gene3D" id="3.90.1150.210">
    <property type="entry name" value="F-actin capping protein, beta subunit"/>
    <property type="match status" value="1"/>
</dbReference>
<dbReference type="InterPro" id="IPR042489">
    <property type="entry name" value="CapZ_alpha_1"/>
</dbReference>
<dbReference type="STRING" id="37360.A0A0G4IZE2"/>
<dbReference type="PANTHER" id="PTHR10653">
    <property type="entry name" value="F-ACTIN-CAPPING PROTEIN SUBUNIT ALPHA"/>
    <property type="match status" value="1"/>
</dbReference>
<comment type="function">
    <text evidence="5">F-actin-capping proteins bind in a Ca(2+)-independent manner to the fast growing ends of actin filaments (barbed end) thereby blocking the exchange of subunits at these ends. Unlike other capping proteins (such as gelsolin and severin), these proteins do not sever actin filaments.</text>
</comment>
<evidence type="ECO:0000256" key="5">
    <source>
        <dbReference type="RuleBase" id="RU365077"/>
    </source>
</evidence>
<dbReference type="InterPro" id="IPR002189">
    <property type="entry name" value="CapZ_alpha"/>
</dbReference>
<keyword evidence="8" id="KW-1185">Reference proteome</keyword>
<dbReference type="GO" id="GO:0008290">
    <property type="term" value="C:F-actin capping protein complex"/>
    <property type="evidence" value="ECO:0007669"/>
    <property type="project" value="UniProtKB-UniRule"/>
</dbReference>
<dbReference type="AlphaFoldDB" id="A0A0G4IZE2"/>
<sequence>MGSSSSEKLRIASHFLLHSPPGQVDQVLRDVRILLGSDASALTRPQLDAVLSQYNQAQFVFAPAPDAPNENVMCCPQAQADTGSKDRDVYANPNNHQLLKFDNVNRTWSSEKGRAKSAPPAIEEYRVAIQDAVHKYAASVYLDESKYAIGVFATATGDVSVALSAKNIALHNFWAGSWRTVFTLNVSKPGARSPIGAHIRVNVHYFEDGNVQLNTEFKRSESIQIGDPAATASAVHAAMDTIETEFQTSLEEFYVDMHKQTFAGMRRFLPVTRTPMDWNPNAHKLAAQLKN</sequence>
<dbReference type="GO" id="GO:0030036">
    <property type="term" value="P:actin cytoskeleton organization"/>
    <property type="evidence" value="ECO:0007669"/>
    <property type="project" value="TreeGrafter"/>
</dbReference>
<comment type="subunit">
    <text evidence="5">Heterodimer of an alpha and a beta subunit.</text>
</comment>
<reference evidence="6 8" key="1">
    <citation type="submission" date="2015-02" db="EMBL/GenBank/DDBJ databases">
        <authorList>
            <person name="Chooi Y.-H."/>
        </authorList>
    </citation>
    <scope>NUCLEOTIDE SEQUENCE [LARGE SCALE GENOMIC DNA]</scope>
    <source>
        <strain evidence="6">E3</strain>
    </source>
</reference>
<evidence type="ECO:0000256" key="4">
    <source>
        <dbReference type="ARBA" id="ARBA00023203"/>
    </source>
</evidence>
<evidence type="ECO:0000313" key="7">
    <source>
        <dbReference type="EMBL" id="SPQ93803.1"/>
    </source>
</evidence>
<evidence type="ECO:0000256" key="2">
    <source>
        <dbReference type="ARBA" id="ARBA00014038"/>
    </source>
</evidence>
<reference evidence="7 9" key="2">
    <citation type="submission" date="2018-03" db="EMBL/GenBank/DDBJ databases">
        <authorList>
            <person name="Fogelqvist J."/>
        </authorList>
    </citation>
    <scope>NUCLEOTIDE SEQUENCE [LARGE SCALE GENOMIC DNA]</scope>
</reference>